<evidence type="ECO:0000313" key="4">
    <source>
        <dbReference type="EMBL" id="AEM38119.1"/>
    </source>
</evidence>
<name>G0EF76_PYRF1</name>
<dbReference type="HOGENOM" id="CLU_126929_2_0_2"/>
<organism evidence="4 5">
    <name type="scientific">Pyrolobus fumarii (strain DSM 11204 / 1A)</name>
    <dbReference type="NCBI Taxonomy" id="694429"/>
    <lineage>
        <taxon>Archaea</taxon>
        <taxon>Thermoproteota</taxon>
        <taxon>Thermoprotei</taxon>
        <taxon>Desulfurococcales</taxon>
        <taxon>Pyrodictiaceae</taxon>
        <taxon>Pyrolobus</taxon>
    </lineage>
</organism>
<evidence type="ECO:0000256" key="1">
    <source>
        <dbReference type="ARBA" id="ARBA00022596"/>
    </source>
</evidence>
<dbReference type="Gene3D" id="2.20.28.10">
    <property type="match status" value="1"/>
</dbReference>
<dbReference type="InterPro" id="IPR000688">
    <property type="entry name" value="HypA/HybF"/>
</dbReference>
<sequence>MVKQGYNVEEVVVYLGELQNADREVIESYLKRLAPEIAPGVRVRSEVEKARFRCRVCGSEWSLQDLDLDEDIREAVHFVPEAIYSFAKCPRCGSRDFEIVSGRGVRLSLKVSRGEG</sequence>
<dbReference type="KEGG" id="pfm:Pyrfu_0247"/>
<dbReference type="PANTHER" id="PTHR34535:SF3">
    <property type="entry name" value="HYDROGENASE MATURATION FACTOR HYPA"/>
    <property type="match status" value="1"/>
</dbReference>
<proteinExistence type="predicted"/>
<dbReference type="AlphaFoldDB" id="G0EF76"/>
<keyword evidence="3" id="KW-0862">Zinc</keyword>
<dbReference type="GO" id="GO:0016151">
    <property type="term" value="F:nickel cation binding"/>
    <property type="evidence" value="ECO:0007669"/>
    <property type="project" value="InterPro"/>
</dbReference>
<dbReference type="GO" id="GO:0051604">
    <property type="term" value="P:protein maturation"/>
    <property type="evidence" value="ECO:0007669"/>
    <property type="project" value="InterPro"/>
</dbReference>
<evidence type="ECO:0000256" key="2">
    <source>
        <dbReference type="ARBA" id="ARBA00022723"/>
    </source>
</evidence>
<accession>G0EF76</accession>
<evidence type="ECO:0000313" key="5">
    <source>
        <dbReference type="Proteomes" id="UP000001037"/>
    </source>
</evidence>
<dbReference type="GO" id="GO:0008270">
    <property type="term" value="F:zinc ion binding"/>
    <property type="evidence" value="ECO:0007669"/>
    <property type="project" value="TreeGrafter"/>
</dbReference>
<dbReference type="eggNOG" id="arCOG04426">
    <property type="taxonomic scope" value="Archaea"/>
</dbReference>
<keyword evidence="5" id="KW-1185">Reference proteome</keyword>
<protein>
    <submittedName>
        <fullName evidence="4">Hydrogenase expression/synthesis HypA</fullName>
    </submittedName>
</protein>
<evidence type="ECO:0000256" key="3">
    <source>
        <dbReference type="ARBA" id="ARBA00022833"/>
    </source>
</evidence>
<keyword evidence="2" id="KW-0479">Metal-binding</keyword>
<gene>
    <name evidence="4" type="ordered locus">Pyrfu_0247</name>
</gene>
<keyword evidence="1" id="KW-0533">Nickel</keyword>
<reference evidence="4 5" key="1">
    <citation type="journal article" date="2011" name="Stand. Genomic Sci.">
        <title>Complete genome sequence of the hyperthermophilic chemolithoautotroph Pyrolobus fumarii type strain (1A).</title>
        <authorList>
            <person name="Anderson I."/>
            <person name="Goker M."/>
            <person name="Nolan M."/>
            <person name="Lucas S."/>
            <person name="Hammon N."/>
            <person name="Deshpande S."/>
            <person name="Cheng J.F."/>
            <person name="Tapia R."/>
            <person name="Han C."/>
            <person name="Goodwin L."/>
            <person name="Pitluck S."/>
            <person name="Huntemann M."/>
            <person name="Liolios K."/>
            <person name="Ivanova N."/>
            <person name="Pagani I."/>
            <person name="Mavromatis K."/>
            <person name="Ovchinikova G."/>
            <person name="Pati A."/>
            <person name="Chen A."/>
            <person name="Palaniappan K."/>
            <person name="Land M."/>
            <person name="Hauser L."/>
            <person name="Brambilla E.M."/>
            <person name="Huber H."/>
            <person name="Yasawong M."/>
            <person name="Rohde M."/>
            <person name="Spring S."/>
            <person name="Abt B."/>
            <person name="Sikorski J."/>
            <person name="Wirth R."/>
            <person name="Detter J.C."/>
            <person name="Woyke T."/>
            <person name="Bristow J."/>
            <person name="Eisen J.A."/>
            <person name="Markowitz V."/>
            <person name="Hugenholtz P."/>
            <person name="Kyrpides N.C."/>
            <person name="Klenk H.P."/>
            <person name="Lapidus A."/>
        </authorList>
    </citation>
    <scope>NUCLEOTIDE SEQUENCE [LARGE SCALE GENOMIC DNA]</scope>
    <source>
        <strain evidence="5">DSM 11204 / 1A</strain>
    </source>
</reference>
<dbReference type="Proteomes" id="UP000001037">
    <property type="component" value="Chromosome"/>
</dbReference>
<dbReference type="InParanoid" id="G0EF76"/>
<dbReference type="EMBL" id="CP002838">
    <property type="protein sequence ID" value="AEM38119.1"/>
    <property type="molecule type" value="Genomic_DNA"/>
</dbReference>
<dbReference type="STRING" id="694429.Pyrfu_0247"/>
<dbReference type="PANTHER" id="PTHR34535">
    <property type="entry name" value="HYDROGENASE MATURATION FACTOR HYPA"/>
    <property type="match status" value="1"/>
</dbReference>
<dbReference type="Pfam" id="PF01155">
    <property type="entry name" value="HypA"/>
    <property type="match status" value="1"/>
</dbReference>